<sequence>MKNNEHLDNLLPIVREKLNLSNEDRKEFILEEKWITYPNAKEILEKLEFLYSHPKKSRMPCMLIVGATNNGKTSIINKFIKNHPPYENEEETITPVLCIVAPETGSISDFFSKILQNLCVPYRNGDKINKKRELIDHYFKICDIKILIVDEIHNILVGAVSKQKAFMNSLKNLSTELQIPIVIVGIPDALHATNTDEQINNRFKPIALKKWQFDRNYLSLLASLEKTLPLKNASNIYSNKELAEYVFDTSEGYIGEIIELITQASLYSIDNHIEKIDIKSLKNSGFTKPSLRKHINNILDL</sequence>
<dbReference type="Pfam" id="PF05621">
    <property type="entry name" value="TniB"/>
    <property type="match status" value="1"/>
</dbReference>
<dbReference type="GO" id="GO:0005524">
    <property type="term" value="F:ATP binding"/>
    <property type="evidence" value="ECO:0007669"/>
    <property type="project" value="UniProtKB-KW"/>
</dbReference>
<protein>
    <submittedName>
        <fullName evidence="1">Transposition-related ATP-binding protein TniB</fullName>
    </submittedName>
</protein>
<dbReference type="Proteomes" id="UP000273809">
    <property type="component" value="Chromosome"/>
</dbReference>
<organism evidence="1 2">
    <name type="scientific">Aliarcobacter cryaerophilus ATCC 43158</name>
    <dbReference type="NCBI Taxonomy" id="1032070"/>
    <lineage>
        <taxon>Bacteria</taxon>
        <taxon>Pseudomonadati</taxon>
        <taxon>Campylobacterota</taxon>
        <taxon>Epsilonproteobacteria</taxon>
        <taxon>Campylobacterales</taxon>
        <taxon>Arcobacteraceae</taxon>
        <taxon>Aliarcobacter</taxon>
    </lineage>
</organism>
<keyword evidence="1" id="KW-0067">ATP-binding</keyword>
<dbReference type="AlphaFoldDB" id="A0AAD0X9X2"/>
<accession>A0AAD0X9X2</accession>
<dbReference type="GeneID" id="56461627"/>
<reference evidence="1 2" key="1">
    <citation type="submission" date="2018-10" db="EMBL/GenBank/DDBJ databases">
        <title>Complete genome sequences of Arcobacter cryaerophilus strains ATCC 43158 and ATCC 49615.</title>
        <authorList>
            <person name="Miller W.G."/>
            <person name="Yee E."/>
            <person name="Bono J.L."/>
        </authorList>
    </citation>
    <scope>NUCLEOTIDE SEQUENCE [LARGE SCALE GENOMIC DNA]</scope>
    <source>
        <strain evidence="1 2">ATCC 43158</strain>
    </source>
</reference>
<dbReference type="InterPro" id="IPR027417">
    <property type="entry name" value="P-loop_NTPase"/>
</dbReference>
<dbReference type="SUPFAM" id="SSF52540">
    <property type="entry name" value="P-loop containing nucleoside triphosphate hydrolases"/>
    <property type="match status" value="1"/>
</dbReference>
<proteinExistence type="predicted"/>
<evidence type="ECO:0000313" key="1">
    <source>
        <dbReference type="EMBL" id="AYJ80530.1"/>
    </source>
</evidence>
<name>A0AAD0X9X2_9BACT</name>
<dbReference type="RefSeq" id="WP_105918277.1">
    <property type="nucleotide sequence ID" value="NZ_CP021072.1"/>
</dbReference>
<dbReference type="InterPro" id="IPR008868">
    <property type="entry name" value="TniB"/>
</dbReference>
<dbReference type="Gene3D" id="3.40.50.300">
    <property type="entry name" value="P-loop containing nucleotide triphosphate hydrolases"/>
    <property type="match status" value="1"/>
</dbReference>
<gene>
    <name evidence="1" type="ORF">ACRYA_1411</name>
</gene>
<evidence type="ECO:0000313" key="2">
    <source>
        <dbReference type="Proteomes" id="UP000273809"/>
    </source>
</evidence>
<dbReference type="EMBL" id="CP032823">
    <property type="protein sequence ID" value="AYJ80530.1"/>
    <property type="molecule type" value="Genomic_DNA"/>
</dbReference>
<dbReference type="KEGG" id="acre:ACRYA_1411"/>
<keyword evidence="1" id="KW-0547">Nucleotide-binding</keyword>